<dbReference type="Pfam" id="PF04290">
    <property type="entry name" value="DctQ"/>
    <property type="match status" value="1"/>
</dbReference>
<keyword evidence="10" id="KW-1185">Reference proteome</keyword>
<comment type="caution">
    <text evidence="7">Lacks conserved residue(s) required for the propagation of feature annotation.</text>
</comment>
<dbReference type="EMBL" id="SMLL01000009">
    <property type="protein sequence ID" value="TFY96393.1"/>
    <property type="molecule type" value="Genomic_DNA"/>
</dbReference>
<feature type="transmembrane region" description="Helical" evidence="7">
    <location>
        <begin position="87"/>
        <end position="108"/>
    </location>
</feature>
<dbReference type="AlphaFoldDB" id="A0A4Z0BD60"/>
<evidence type="ECO:0000256" key="4">
    <source>
        <dbReference type="ARBA" id="ARBA00022692"/>
    </source>
</evidence>
<evidence type="ECO:0000313" key="9">
    <source>
        <dbReference type="EMBL" id="TFY96393.1"/>
    </source>
</evidence>
<keyword evidence="2 7" id="KW-0813">Transport</keyword>
<evidence type="ECO:0000256" key="2">
    <source>
        <dbReference type="ARBA" id="ARBA00022448"/>
    </source>
</evidence>
<comment type="subcellular location">
    <subcellularLocation>
        <location evidence="7">Cell inner membrane</location>
        <topology evidence="7">Multi-pass membrane protein</topology>
    </subcellularLocation>
    <subcellularLocation>
        <location evidence="1">Cell membrane</location>
        <topology evidence="1">Multi-pass membrane protein</topology>
    </subcellularLocation>
</comment>
<evidence type="ECO:0000256" key="5">
    <source>
        <dbReference type="ARBA" id="ARBA00022989"/>
    </source>
</evidence>
<comment type="similarity">
    <text evidence="7">Belongs to the TRAP transporter small permease family.</text>
</comment>
<dbReference type="GO" id="GO:0005886">
    <property type="term" value="C:plasma membrane"/>
    <property type="evidence" value="ECO:0007669"/>
    <property type="project" value="UniProtKB-SubCell"/>
</dbReference>
<gene>
    <name evidence="9" type="ORF">EZ242_20295</name>
</gene>
<comment type="function">
    <text evidence="7">Part of the tripartite ATP-independent periplasmic (TRAP) transport system.</text>
</comment>
<name>A0A4Z0BD60_9BURK</name>
<comment type="subunit">
    <text evidence="7">The complex comprises the extracytoplasmic solute receptor protein and the two transmembrane proteins.</text>
</comment>
<sequence>MFRALRALTLWFALLGAAAALAVAVMVTWSVVGRAIWLEPIQGDVELTQMGIALSISLCIPWCQLKGANIIVDFFTQKLATPTIRRLDGFGALMLAIMYALLAWRTSVGAVSVMEAYESTMILGLPMWWSYAALAPGLGLACLVALVQAWMHFAQLDPTRLEGSAA</sequence>
<keyword evidence="5 7" id="KW-1133">Transmembrane helix</keyword>
<organism evidence="9 10">
    <name type="scientific">Ramlibacter rhizophilus</name>
    <dbReference type="NCBI Taxonomy" id="1781167"/>
    <lineage>
        <taxon>Bacteria</taxon>
        <taxon>Pseudomonadati</taxon>
        <taxon>Pseudomonadota</taxon>
        <taxon>Betaproteobacteria</taxon>
        <taxon>Burkholderiales</taxon>
        <taxon>Comamonadaceae</taxon>
        <taxon>Ramlibacter</taxon>
    </lineage>
</organism>
<feature type="domain" description="Tripartite ATP-independent periplasmic transporters DctQ component" evidence="8">
    <location>
        <begin position="24"/>
        <end position="153"/>
    </location>
</feature>
<dbReference type="GO" id="GO:0022857">
    <property type="term" value="F:transmembrane transporter activity"/>
    <property type="evidence" value="ECO:0007669"/>
    <property type="project" value="UniProtKB-UniRule"/>
</dbReference>
<evidence type="ECO:0000256" key="6">
    <source>
        <dbReference type="ARBA" id="ARBA00023136"/>
    </source>
</evidence>
<dbReference type="InterPro" id="IPR055348">
    <property type="entry name" value="DctQ"/>
</dbReference>
<reference evidence="9 10" key="1">
    <citation type="submission" date="2019-03" db="EMBL/GenBank/DDBJ databases">
        <title>Ramlibacter rhizophilus CCTCC AB2015357, whole genome shotgun sequence.</title>
        <authorList>
            <person name="Zhang X."/>
            <person name="Feng G."/>
            <person name="Zhu H."/>
        </authorList>
    </citation>
    <scope>NUCLEOTIDE SEQUENCE [LARGE SCALE GENOMIC DNA]</scope>
    <source>
        <strain evidence="9 10">CCTCC AB2015357</strain>
    </source>
</reference>
<keyword evidence="6 7" id="KW-0472">Membrane</keyword>
<evidence type="ECO:0000256" key="1">
    <source>
        <dbReference type="ARBA" id="ARBA00004651"/>
    </source>
</evidence>
<keyword evidence="3" id="KW-1003">Cell membrane</keyword>
<evidence type="ECO:0000256" key="3">
    <source>
        <dbReference type="ARBA" id="ARBA00022475"/>
    </source>
</evidence>
<evidence type="ECO:0000313" key="10">
    <source>
        <dbReference type="Proteomes" id="UP000297564"/>
    </source>
</evidence>
<accession>A0A4Z0BD60</accession>
<comment type="caution">
    <text evidence="9">The sequence shown here is derived from an EMBL/GenBank/DDBJ whole genome shotgun (WGS) entry which is preliminary data.</text>
</comment>
<keyword evidence="4 7" id="KW-0812">Transmembrane</keyword>
<keyword evidence="7" id="KW-0997">Cell inner membrane</keyword>
<feature type="transmembrane region" description="Helical" evidence="7">
    <location>
        <begin position="49"/>
        <end position="75"/>
    </location>
</feature>
<dbReference type="Proteomes" id="UP000297564">
    <property type="component" value="Unassembled WGS sequence"/>
</dbReference>
<evidence type="ECO:0000256" key="7">
    <source>
        <dbReference type="RuleBase" id="RU369079"/>
    </source>
</evidence>
<feature type="transmembrane region" description="Helical" evidence="7">
    <location>
        <begin position="128"/>
        <end position="151"/>
    </location>
</feature>
<evidence type="ECO:0000259" key="8">
    <source>
        <dbReference type="Pfam" id="PF04290"/>
    </source>
</evidence>
<protein>
    <recommendedName>
        <fullName evidence="7">TRAP transporter small permease protein</fullName>
    </recommendedName>
</protein>
<proteinExistence type="inferred from homology"/>
<dbReference type="OrthoDB" id="6900059at2"/>